<organism evidence="4 5">
    <name type="scientific">Nonomuraea longispora</name>
    <dbReference type="NCBI Taxonomy" id="1848320"/>
    <lineage>
        <taxon>Bacteria</taxon>
        <taxon>Bacillati</taxon>
        <taxon>Actinomycetota</taxon>
        <taxon>Actinomycetes</taxon>
        <taxon>Streptosporangiales</taxon>
        <taxon>Streptosporangiaceae</taxon>
        <taxon>Nonomuraea</taxon>
    </lineage>
</organism>
<evidence type="ECO:0000313" key="4">
    <source>
        <dbReference type="EMBL" id="TDC11021.1"/>
    </source>
</evidence>
<proteinExistence type="predicted"/>
<sequence>MGRGWRYARGSCLRLHRTYCNTRSWRSVAITERTSSRRMVHSTRNMVVTNQSHESSFQTAGHPLESTAISDATSDTAPIECRCAREEGRMTESKTKRRLAVDVGGTFIDYVLLDEATGQVVVEKQPATASNLVNEFMTGIERLPAPLSEIELLIHGTTVALNTLVQLRGARTGLLTTKGFRDVLELGRGGRPEIFDLQITAAEPLVERKLRREIDERLAADGGVLRPVDLAEVRREVDFLVQQGVEAVAIIFLHSYKNPKNEQLVADFVRSQYPDLSVSVSSDLVREWREFERTSTTVINAFTQPHFSRYARAVESATREGGLTNPIAFLRSNGGVTPISTAERRPVDTLNSGPAGGVVGARALLAATRYRNGICADVGGTTYDVALIRDGEVVERSETIIEKRPIMGSVIDIVSVGAGGGSIASINPLSGTLKVGPESAGAHPGPACFGLGGKRPTVTDAQVILQMLDPERFLGRRMTLDKGRAERAIVEALGDDSSVVEHAAGIVAVAQANMANAIRQMTTQRGLDPREFVLVSFGGGGGLFAAGVCEELGVGTVLVPPAAAGFSAWGMLNSDYREDATVTVSLPITPDNHSLLARHLKELHAEATAALNDYGFPVGGVECSYSAEIRFAGQEHTLSTPIAATVVEHDAEELIGDLPGLFAERHKERYGHGDPGALTEVVTLRCRAIAPVVRPKFPVPATADEVVPVASRDIWFPATGWYEDVPVFERSDLRLGVTLHGPAVIDEWTTTVIVPPGWTIALDDTGNLELARDGKGSAR</sequence>
<dbReference type="EMBL" id="SMJZ01000004">
    <property type="protein sequence ID" value="TDC11021.1"/>
    <property type="molecule type" value="Genomic_DNA"/>
</dbReference>
<dbReference type="GO" id="GO:0005829">
    <property type="term" value="C:cytosol"/>
    <property type="evidence" value="ECO:0007669"/>
    <property type="project" value="TreeGrafter"/>
</dbReference>
<feature type="domain" description="Hydantoinase A/oxoprolinase" evidence="1">
    <location>
        <begin position="293"/>
        <end position="579"/>
    </location>
</feature>
<protein>
    <submittedName>
        <fullName evidence="4">Hydantoinase/oxoprolinase family protein</fullName>
    </submittedName>
</protein>
<dbReference type="GO" id="GO:0017168">
    <property type="term" value="F:5-oxoprolinase (ATP-hydrolyzing) activity"/>
    <property type="evidence" value="ECO:0007669"/>
    <property type="project" value="TreeGrafter"/>
</dbReference>
<dbReference type="InterPro" id="IPR049517">
    <property type="entry name" value="ACX-like_C"/>
</dbReference>
<dbReference type="PANTHER" id="PTHR11365">
    <property type="entry name" value="5-OXOPROLINASE RELATED"/>
    <property type="match status" value="1"/>
</dbReference>
<reference evidence="4 5" key="1">
    <citation type="submission" date="2019-02" db="EMBL/GenBank/DDBJ databases">
        <title>Draft genome sequences of novel Actinobacteria.</title>
        <authorList>
            <person name="Sahin N."/>
            <person name="Ay H."/>
            <person name="Saygin H."/>
        </authorList>
    </citation>
    <scope>NUCLEOTIDE SEQUENCE [LARGE SCALE GENOMIC DNA]</scope>
    <source>
        <strain evidence="4 5">KC201</strain>
    </source>
</reference>
<dbReference type="GO" id="GO:0006749">
    <property type="term" value="P:glutathione metabolic process"/>
    <property type="evidence" value="ECO:0007669"/>
    <property type="project" value="TreeGrafter"/>
</dbReference>
<dbReference type="InterPro" id="IPR002821">
    <property type="entry name" value="Hydantoinase_A"/>
</dbReference>
<evidence type="ECO:0000313" key="5">
    <source>
        <dbReference type="Proteomes" id="UP000295157"/>
    </source>
</evidence>
<keyword evidence="5" id="KW-1185">Reference proteome</keyword>
<feature type="domain" description="Hydantoinase/oxoprolinase N-terminal" evidence="2">
    <location>
        <begin position="98"/>
        <end position="271"/>
    </location>
</feature>
<dbReference type="InterPro" id="IPR008040">
    <property type="entry name" value="Hydant_A_N"/>
</dbReference>
<evidence type="ECO:0000259" key="3">
    <source>
        <dbReference type="Pfam" id="PF19278"/>
    </source>
</evidence>
<dbReference type="PANTHER" id="PTHR11365:SF23">
    <property type="entry name" value="HYPOTHETICAL 5-OXOPROLINASE (EUROFUNG)-RELATED"/>
    <property type="match status" value="1"/>
</dbReference>
<dbReference type="OrthoDB" id="9768323at2"/>
<dbReference type="AlphaFoldDB" id="A0A4R4NNE3"/>
<accession>A0A4R4NNE3</accession>
<dbReference type="Pfam" id="PF05378">
    <property type="entry name" value="Hydant_A_N"/>
    <property type="match status" value="1"/>
</dbReference>
<dbReference type="InterPro" id="IPR045079">
    <property type="entry name" value="Oxoprolinase-like"/>
</dbReference>
<evidence type="ECO:0000259" key="1">
    <source>
        <dbReference type="Pfam" id="PF01968"/>
    </source>
</evidence>
<dbReference type="Pfam" id="PF19278">
    <property type="entry name" value="Hydant_A_C"/>
    <property type="match status" value="1"/>
</dbReference>
<gene>
    <name evidence="4" type="ORF">E1267_02170</name>
</gene>
<comment type="caution">
    <text evidence="4">The sequence shown here is derived from an EMBL/GenBank/DDBJ whole genome shotgun (WGS) entry which is preliminary data.</text>
</comment>
<dbReference type="Pfam" id="PF01968">
    <property type="entry name" value="Hydantoinase_A"/>
    <property type="match status" value="1"/>
</dbReference>
<evidence type="ECO:0000259" key="2">
    <source>
        <dbReference type="Pfam" id="PF05378"/>
    </source>
</evidence>
<feature type="domain" description="Acetophenone carboxylase-like C-terminal" evidence="3">
    <location>
        <begin position="596"/>
        <end position="765"/>
    </location>
</feature>
<dbReference type="Proteomes" id="UP000295157">
    <property type="component" value="Unassembled WGS sequence"/>
</dbReference>
<name>A0A4R4NNE3_9ACTN</name>